<reference evidence="1 2" key="1">
    <citation type="journal article" date="2021" name="Hortic Res">
        <title>High-quality reference genome and annotation aids understanding of berry development for evergreen blueberry (Vaccinium darrowii).</title>
        <authorList>
            <person name="Yu J."/>
            <person name="Hulse-Kemp A.M."/>
            <person name="Babiker E."/>
            <person name="Staton M."/>
        </authorList>
    </citation>
    <scope>NUCLEOTIDE SEQUENCE [LARGE SCALE GENOMIC DNA]</scope>
    <source>
        <strain evidence="2">cv. NJ 8807/NJ 8810</strain>
        <tissue evidence="1">Young leaf</tissue>
    </source>
</reference>
<evidence type="ECO:0000313" key="1">
    <source>
        <dbReference type="EMBL" id="KAH7846331.1"/>
    </source>
</evidence>
<organism evidence="1 2">
    <name type="scientific">Vaccinium darrowii</name>
    <dbReference type="NCBI Taxonomy" id="229202"/>
    <lineage>
        <taxon>Eukaryota</taxon>
        <taxon>Viridiplantae</taxon>
        <taxon>Streptophyta</taxon>
        <taxon>Embryophyta</taxon>
        <taxon>Tracheophyta</taxon>
        <taxon>Spermatophyta</taxon>
        <taxon>Magnoliopsida</taxon>
        <taxon>eudicotyledons</taxon>
        <taxon>Gunneridae</taxon>
        <taxon>Pentapetalae</taxon>
        <taxon>asterids</taxon>
        <taxon>Ericales</taxon>
        <taxon>Ericaceae</taxon>
        <taxon>Vaccinioideae</taxon>
        <taxon>Vaccinieae</taxon>
        <taxon>Vaccinium</taxon>
    </lineage>
</organism>
<dbReference type="Proteomes" id="UP000828048">
    <property type="component" value="Chromosome 5"/>
</dbReference>
<evidence type="ECO:0000313" key="2">
    <source>
        <dbReference type="Proteomes" id="UP000828048"/>
    </source>
</evidence>
<proteinExistence type="predicted"/>
<comment type="caution">
    <text evidence="1">The sequence shown here is derived from an EMBL/GenBank/DDBJ whole genome shotgun (WGS) entry which is preliminary data.</text>
</comment>
<sequence>MPVDGNKSPFSLLYTKSRRIKPCLRQFNKEFYSDLQNKVVVAREELSDIQKLCAHTTSDPILIGYEKLCLVKYNELRLAEEALYKQKSRINWLNLGDNNTIFFHKKVATHRMMNKILTICDGSDTRLEDPQAVKGEILRFYKKILGSKFELKRRQSIGSISEVISFLGDSDGGLCKGT</sequence>
<gene>
    <name evidence="1" type="ORF">Vadar_012601</name>
</gene>
<accession>A0ACB7XYL0</accession>
<keyword evidence="2" id="KW-1185">Reference proteome</keyword>
<protein>
    <submittedName>
        <fullName evidence="1">Uncharacterized protein</fullName>
    </submittedName>
</protein>
<name>A0ACB7XYL0_9ERIC</name>
<dbReference type="EMBL" id="CM037155">
    <property type="protein sequence ID" value="KAH7846331.1"/>
    <property type="molecule type" value="Genomic_DNA"/>
</dbReference>